<gene>
    <name evidence="2" type="ORF">DR78_1980</name>
</gene>
<feature type="signal peptide" evidence="1">
    <location>
        <begin position="1"/>
        <end position="19"/>
    </location>
</feature>
<sequence>MIKKIFIALSLLVPLFCWANDSFDFSINNKIDFLLPVKINKMYSLEIPIDDSESTPLYVFITDKGYKIHIYSRYNKKDIKNKSVYDYYFEMFTDPKTETQKNFYEQMKDREPKEIKGKDYIIFSYPFYDSLHCYIFSKKLNFAVVVAYPKELGTKIINENTVILR</sequence>
<keyword evidence="1" id="KW-0732">Signal</keyword>
<dbReference type="EMBL" id="JOUE01000004">
    <property type="protein sequence ID" value="KFJ43112.1"/>
    <property type="molecule type" value="Genomic_DNA"/>
</dbReference>
<protein>
    <submittedName>
        <fullName evidence="2">Uncharacterized protein</fullName>
    </submittedName>
</protein>
<dbReference type="RefSeq" id="WP_035738024.1">
    <property type="nucleotide sequence ID" value="NZ_JACTRV010000023.1"/>
</dbReference>
<dbReference type="AlphaFoldDB" id="A0AAW3DCE1"/>
<evidence type="ECO:0000313" key="3">
    <source>
        <dbReference type="Proteomes" id="UP000029117"/>
    </source>
</evidence>
<name>A0AAW3DCE1_9GAMM</name>
<evidence type="ECO:0000256" key="1">
    <source>
        <dbReference type="SAM" id="SignalP"/>
    </source>
</evidence>
<accession>A0AAW3DCE1</accession>
<comment type="caution">
    <text evidence="2">The sequence shown here is derived from an EMBL/GenBank/DDBJ whole genome shotgun (WGS) entry which is preliminary data.</text>
</comment>
<dbReference type="Proteomes" id="UP000029117">
    <property type="component" value="Unassembled WGS sequence"/>
</dbReference>
<feature type="chain" id="PRO_5043677381" evidence="1">
    <location>
        <begin position="20"/>
        <end position="165"/>
    </location>
</feature>
<reference evidence="2 3" key="1">
    <citation type="submission" date="2014-04" db="EMBL/GenBank/DDBJ databases">
        <authorList>
            <person name="Bishop-Lilly K.A."/>
            <person name="Broomall S.M."/>
            <person name="Chain P.S."/>
            <person name="Chertkov O."/>
            <person name="Coyne S.R."/>
            <person name="Daligault H.E."/>
            <person name="Davenport K.W."/>
            <person name="Erkkila T."/>
            <person name="Frey K.G."/>
            <person name="Gibbons H.S."/>
            <person name="Gu W."/>
            <person name="Jaissle J."/>
            <person name="Johnson S.L."/>
            <person name="Koroleva G.I."/>
            <person name="Ladner J.T."/>
            <person name="Lo C.-C."/>
            <person name="Minogue T.D."/>
            <person name="Munk C."/>
            <person name="Palacios G.F."/>
            <person name="Redden C.L."/>
            <person name="Rosenzweig C.N."/>
            <person name="Scholz M.B."/>
            <person name="Teshima H."/>
            <person name="Xu Y."/>
        </authorList>
    </citation>
    <scope>NUCLEOTIDE SEQUENCE [LARGE SCALE GENOMIC DNA]</scope>
    <source>
        <strain evidence="2 3">FAJ</strain>
    </source>
</reference>
<organism evidence="2 3">
    <name type="scientific">Francisella philomiragia</name>
    <dbReference type="NCBI Taxonomy" id="28110"/>
    <lineage>
        <taxon>Bacteria</taxon>
        <taxon>Pseudomonadati</taxon>
        <taxon>Pseudomonadota</taxon>
        <taxon>Gammaproteobacteria</taxon>
        <taxon>Thiotrichales</taxon>
        <taxon>Francisellaceae</taxon>
        <taxon>Francisella</taxon>
    </lineage>
</organism>
<proteinExistence type="predicted"/>
<evidence type="ECO:0000313" key="2">
    <source>
        <dbReference type="EMBL" id="KFJ43112.1"/>
    </source>
</evidence>